<name>A0A0N1KS73_CHRID</name>
<dbReference type="PATRIC" id="fig|253.9.peg.1315"/>
<evidence type="ECO:0000313" key="2">
    <source>
        <dbReference type="Proteomes" id="UP000037953"/>
    </source>
</evidence>
<gene>
    <name evidence="1" type="ORF">AOB46_16890</name>
</gene>
<reference evidence="1 2" key="1">
    <citation type="journal article" date="2015" name="Genom Data">
        <title>Draft genome sequence of a multidrug-resistant Chryseobacterium indologenes isolate from Malaysia.</title>
        <authorList>
            <person name="Yu C.Y."/>
            <person name="Ang G.Y."/>
            <person name="Cheng H.J."/>
            <person name="Cheong Y.M."/>
            <person name="Yin W.F."/>
            <person name="Chan K.G."/>
        </authorList>
    </citation>
    <scope>NUCLEOTIDE SEQUENCE [LARGE SCALE GENOMIC DNA]</scope>
    <source>
        <strain evidence="1 2">CI_885</strain>
    </source>
</reference>
<proteinExistence type="predicted"/>
<dbReference type="Proteomes" id="UP000037953">
    <property type="component" value="Unassembled WGS sequence"/>
</dbReference>
<evidence type="ECO:0000313" key="1">
    <source>
        <dbReference type="EMBL" id="KPE50115.1"/>
    </source>
</evidence>
<reference evidence="2" key="2">
    <citation type="submission" date="2015-09" db="EMBL/GenBank/DDBJ databases">
        <title>Draft genome sequence of a multidrug-resistant Chryseobacterium indologenes isolate from Malaysia.</title>
        <authorList>
            <person name="Yu C.Y."/>
            <person name="Ang G.Y."/>
            <person name="Chan K.-G."/>
        </authorList>
    </citation>
    <scope>NUCLEOTIDE SEQUENCE [LARGE SCALE GENOMIC DNA]</scope>
    <source>
        <strain evidence="2">CI_885</strain>
    </source>
</reference>
<sequence>MNKYDELKTFTTIKKAPIKGAFEFLKKFHSSPMWSHLGSNQGPPDYERLDPTNRTTLKIDCQSVKIKLSICFFYYFD</sequence>
<comment type="caution">
    <text evidence="1">The sequence shown here is derived from an EMBL/GenBank/DDBJ whole genome shotgun (WGS) entry which is preliminary data.</text>
</comment>
<accession>A0A0N1KS73</accession>
<protein>
    <submittedName>
        <fullName evidence="1">Uncharacterized protein</fullName>
    </submittedName>
</protein>
<organism evidence="1 2">
    <name type="scientific">Chryseobacterium indologenes</name>
    <name type="common">Flavobacterium indologenes</name>
    <dbReference type="NCBI Taxonomy" id="253"/>
    <lineage>
        <taxon>Bacteria</taxon>
        <taxon>Pseudomonadati</taxon>
        <taxon>Bacteroidota</taxon>
        <taxon>Flavobacteriia</taxon>
        <taxon>Flavobacteriales</taxon>
        <taxon>Weeksellaceae</taxon>
        <taxon>Chryseobacterium group</taxon>
        <taxon>Chryseobacterium</taxon>
    </lineage>
</organism>
<dbReference type="AlphaFoldDB" id="A0A0N1KS73"/>
<dbReference type="EMBL" id="LJOD01000012">
    <property type="protein sequence ID" value="KPE50115.1"/>
    <property type="molecule type" value="Genomic_DNA"/>
</dbReference>